<reference evidence="2" key="1">
    <citation type="journal article" date="2023" name="Front. Plant Sci.">
        <title>Chromosomal-level genome assembly of Melastoma candidum provides insights into trichome evolution.</title>
        <authorList>
            <person name="Zhong Y."/>
            <person name="Wu W."/>
            <person name="Sun C."/>
            <person name="Zou P."/>
            <person name="Liu Y."/>
            <person name="Dai S."/>
            <person name="Zhou R."/>
        </authorList>
    </citation>
    <scope>NUCLEOTIDE SEQUENCE [LARGE SCALE GENOMIC DNA]</scope>
</reference>
<keyword evidence="2" id="KW-1185">Reference proteome</keyword>
<accession>A0ACB9R1Y4</accession>
<sequence>MVCCTPRAAHLRIMAMYRKIRKGDFKCPQWFSSDARRLITKLLDSNPSTRITISKVMESPWFNKSVPKILRSKVELEFSSFDCADDAVMERSARNELRPALKDVLWTSNPTPA</sequence>
<dbReference type="Proteomes" id="UP001057402">
    <property type="component" value="Chromosome 4"/>
</dbReference>
<protein>
    <submittedName>
        <fullName evidence="1">Uncharacterized protein</fullName>
    </submittedName>
</protein>
<organism evidence="1 2">
    <name type="scientific">Melastoma candidum</name>
    <dbReference type="NCBI Taxonomy" id="119954"/>
    <lineage>
        <taxon>Eukaryota</taxon>
        <taxon>Viridiplantae</taxon>
        <taxon>Streptophyta</taxon>
        <taxon>Embryophyta</taxon>
        <taxon>Tracheophyta</taxon>
        <taxon>Spermatophyta</taxon>
        <taxon>Magnoliopsida</taxon>
        <taxon>eudicotyledons</taxon>
        <taxon>Gunneridae</taxon>
        <taxon>Pentapetalae</taxon>
        <taxon>rosids</taxon>
        <taxon>malvids</taxon>
        <taxon>Myrtales</taxon>
        <taxon>Melastomataceae</taxon>
        <taxon>Melastomatoideae</taxon>
        <taxon>Melastomateae</taxon>
        <taxon>Melastoma</taxon>
    </lineage>
</organism>
<gene>
    <name evidence="1" type="ORF">MLD38_010924</name>
</gene>
<comment type="caution">
    <text evidence="1">The sequence shown here is derived from an EMBL/GenBank/DDBJ whole genome shotgun (WGS) entry which is preliminary data.</text>
</comment>
<proteinExistence type="predicted"/>
<evidence type="ECO:0000313" key="1">
    <source>
        <dbReference type="EMBL" id="KAI4372725.1"/>
    </source>
</evidence>
<evidence type="ECO:0000313" key="2">
    <source>
        <dbReference type="Proteomes" id="UP001057402"/>
    </source>
</evidence>
<dbReference type="EMBL" id="CM042883">
    <property type="protein sequence ID" value="KAI4372725.1"/>
    <property type="molecule type" value="Genomic_DNA"/>
</dbReference>
<name>A0ACB9R1Y4_9MYRT</name>